<evidence type="ECO:0000256" key="11">
    <source>
        <dbReference type="SAM" id="MobiDB-lite"/>
    </source>
</evidence>
<evidence type="ECO:0000256" key="10">
    <source>
        <dbReference type="RuleBase" id="RU364033"/>
    </source>
</evidence>
<evidence type="ECO:0000256" key="7">
    <source>
        <dbReference type="ARBA" id="ARBA00023015"/>
    </source>
</evidence>
<keyword evidence="8 10" id="KW-0804">Transcription</keyword>
<evidence type="ECO:0000256" key="6">
    <source>
        <dbReference type="ARBA" id="ARBA00022833"/>
    </source>
</evidence>
<sequence>MGRRKTKKIKQSKSSLVLKNRNKIDREFHCNKCQHDKSVSIKIDMRSALGFLKCRICGVDFATRITSLDEPIDVYTAWIDDLREKEKQGAAIEQSKPIKHDHKTSPKQSYERPTAEEPVNMLSTDEEEENIYDPMTENFRVYIDENVDPDMPVDESIKSEPDDSSTGNLQRDNTDDDLTKFDYKSDDDFLNITKTNFRNRVIGTEELSDSFELSENPDTHVHNLFQDED</sequence>
<dbReference type="GO" id="GO:0005634">
    <property type="term" value="C:nucleus"/>
    <property type="evidence" value="ECO:0007669"/>
    <property type="project" value="UniProtKB-SubCell"/>
</dbReference>
<keyword evidence="9 10" id="KW-0539">Nucleus</keyword>
<dbReference type="GO" id="GO:0008270">
    <property type="term" value="F:zinc ion binding"/>
    <property type="evidence" value="ECO:0007669"/>
    <property type="project" value="UniProtKB-KW"/>
</dbReference>
<dbReference type="InterPro" id="IPR007808">
    <property type="entry name" value="Elf1"/>
</dbReference>
<evidence type="ECO:0000256" key="1">
    <source>
        <dbReference type="ARBA" id="ARBA00003357"/>
    </source>
</evidence>
<evidence type="ECO:0000256" key="3">
    <source>
        <dbReference type="ARBA" id="ARBA00009730"/>
    </source>
</evidence>
<comment type="function">
    <text evidence="1 10">Transcription elongation factor implicated in the maintenance of proper chromatin structure in actively transcribed regions.</text>
</comment>
<dbReference type="SUPFAM" id="SSF57783">
    <property type="entry name" value="Zinc beta-ribbon"/>
    <property type="match status" value="1"/>
</dbReference>
<dbReference type="EMBL" id="CP056066">
    <property type="protein sequence ID" value="UKJ88801.1"/>
    <property type="molecule type" value="Genomic_DNA"/>
</dbReference>
<dbReference type="Pfam" id="PF05129">
    <property type="entry name" value="Zn_ribbon_Elf1"/>
    <property type="match status" value="1"/>
</dbReference>
<evidence type="ECO:0000256" key="4">
    <source>
        <dbReference type="ARBA" id="ARBA00022723"/>
    </source>
</evidence>
<gene>
    <name evidence="12" type="ORF">MACJ_002047</name>
</gene>
<feature type="region of interest" description="Disordered" evidence="11">
    <location>
        <begin position="148"/>
        <end position="177"/>
    </location>
</feature>
<evidence type="ECO:0000256" key="5">
    <source>
        <dbReference type="ARBA" id="ARBA00022771"/>
    </source>
</evidence>
<dbReference type="FunFam" id="2.20.25.190:FF:000001">
    <property type="entry name" value="Transcription elongation factor 1 homolog"/>
    <property type="match status" value="1"/>
</dbReference>
<name>A0A976QQA9_THEOR</name>
<keyword evidence="6 10" id="KW-0862">Zinc</keyword>
<dbReference type="GO" id="GO:0000993">
    <property type="term" value="F:RNA polymerase II complex binding"/>
    <property type="evidence" value="ECO:0007669"/>
    <property type="project" value="TreeGrafter"/>
</dbReference>
<keyword evidence="7 10" id="KW-0805">Transcription regulation</keyword>
<evidence type="ECO:0000313" key="12">
    <source>
        <dbReference type="EMBL" id="UKJ88801.1"/>
    </source>
</evidence>
<dbReference type="GO" id="GO:0006368">
    <property type="term" value="P:transcription elongation by RNA polymerase II"/>
    <property type="evidence" value="ECO:0007669"/>
    <property type="project" value="TreeGrafter"/>
</dbReference>
<comment type="similarity">
    <text evidence="3 10">Belongs to the ELOF1 family.</text>
</comment>
<dbReference type="Gene3D" id="2.20.25.190">
    <property type="match status" value="1"/>
</dbReference>
<feature type="region of interest" description="Disordered" evidence="11">
    <location>
        <begin position="88"/>
        <end position="116"/>
    </location>
</feature>
<dbReference type="OrthoDB" id="445983at2759"/>
<accession>A0A976QQA9</accession>
<dbReference type="InterPro" id="IPR038567">
    <property type="entry name" value="T_Elf1_sf"/>
</dbReference>
<dbReference type="Proteomes" id="UP000244803">
    <property type="component" value="Chromosome 3"/>
</dbReference>
<evidence type="ECO:0000256" key="8">
    <source>
        <dbReference type="ARBA" id="ARBA00023163"/>
    </source>
</evidence>
<evidence type="ECO:0000256" key="2">
    <source>
        <dbReference type="ARBA" id="ARBA00004123"/>
    </source>
</evidence>
<reference evidence="12" key="1">
    <citation type="submission" date="2022-07" db="EMBL/GenBank/DDBJ databases">
        <title>Evaluation of T. orientalis genome assembly methods using nanopore sequencing and analysis of variation between genomes.</title>
        <authorList>
            <person name="Yam J."/>
            <person name="Micallef M.L."/>
            <person name="Liu M."/>
            <person name="Djordjevic S.P."/>
            <person name="Bogema D.R."/>
            <person name="Jenkins C."/>
        </authorList>
    </citation>
    <scope>NUCLEOTIDE SEQUENCE</scope>
    <source>
        <strain evidence="12">Fish Creek</strain>
    </source>
</reference>
<evidence type="ECO:0000256" key="9">
    <source>
        <dbReference type="ARBA" id="ARBA00023242"/>
    </source>
</evidence>
<keyword evidence="5 10" id="KW-0863">Zinc-finger</keyword>
<dbReference type="PANTHER" id="PTHR20934">
    <property type="entry name" value="TRANSCRIPTION ELONGATION FACTOR 1 HOMOLOG"/>
    <property type="match status" value="1"/>
</dbReference>
<organism evidence="12 13">
    <name type="scientific">Theileria orientalis</name>
    <dbReference type="NCBI Taxonomy" id="68886"/>
    <lineage>
        <taxon>Eukaryota</taxon>
        <taxon>Sar</taxon>
        <taxon>Alveolata</taxon>
        <taxon>Apicomplexa</taxon>
        <taxon>Aconoidasida</taxon>
        <taxon>Piroplasmida</taxon>
        <taxon>Theileriidae</taxon>
        <taxon>Theileria</taxon>
    </lineage>
</organism>
<comment type="subcellular location">
    <subcellularLocation>
        <location evidence="2 10">Nucleus</location>
    </subcellularLocation>
</comment>
<proteinExistence type="inferred from homology"/>
<protein>
    <recommendedName>
        <fullName evidence="10">Transcription elongation factor 1 homolog</fullName>
    </recommendedName>
</protein>
<dbReference type="AlphaFoldDB" id="A0A976QQA9"/>
<dbReference type="PANTHER" id="PTHR20934:SF0">
    <property type="entry name" value="TRANSCRIPTION ELONGATION FACTOR 1 HOMOLOG"/>
    <property type="match status" value="1"/>
</dbReference>
<evidence type="ECO:0000313" key="13">
    <source>
        <dbReference type="Proteomes" id="UP000244803"/>
    </source>
</evidence>
<keyword evidence="4 10" id="KW-0479">Metal-binding</keyword>